<dbReference type="EMBL" id="JBEDUW010000003">
    <property type="protein sequence ID" value="KAK9939020.1"/>
    <property type="molecule type" value="Genomic_DNA"/>
</dbReference>
<organism evidence="2 3">
    <name type="scientific">Rubus argutus</name>
    <name type="common">Southern blackberry</name>
    <dbReference type="NCBI Taxonomy" id="59490"/>
    <lineage>
        <taxon>Eukaryota</taxon>
        <taxon>Viridiplantae</taxon>
        <taxon>Streptophyta</taxon>
        <taxon>Embryophyta</taxon>
        <taxon>Tracheophyta</taxon>
        <taxon>Spermatophyta</taxon>
        <taxon>Magnoliopsida</taxon>
        <taxon>eudicotyledons</taxon>
        <taxon>Gunneridae</taxon>
        <taxon>Pentapetalae</taxon>
        <taxon>rosids</taxon>
        <taxon>fabids</taxon>
        <taxon>Rosales</taxon>
        <taxon>Rosaceae</taxon>
        <taxon>Rosoideae</taxon>
        <taxon>Rosoideae incertae sedis</taxon>
        <taxon>Rubus</taxon>
    </lineage>
</organism>
<gene>
    <name evidence="2" type="ORF">M0R45_015729</name>
</gene>
<evidence type="ECO:0000256" key="1">
    <source>
        <dbReference type="SAM" id="MobiDB-lite"/>
    </source>
</evidence>
<protein>
    <submittedName>
        <fullName evidence="2">Uncharacterized protein</fullName>
    </submittedName>
</protein>
<dbReference type="Proteomes" id="UP001457282">
    <property type="component" value="Unassembled WGS sequence"/>
</dbReference>
<sequence length="88" mass="10068">MSNSHEDPVSPRDDGEEAQFDCGSEQQRIGLKSTGSPMSAVMWVWAVHVVINWRRRAVSWSIYAWVAIKASVQRQAAAMLRRRERVQI</sequence>
<reference evidence="2 3" key="1">
    <citation type="journal article" date="2023" name="G3 (Bethesda)">
        <title>A chromosome-length genome assembly and annotation of blackberry (Rubus argutus, cv. 'Hillquist').</title>
        <authorList>
            <person name="Bruna T."/>
            <person name="Aryal R."/>
            <person name="Dudchenko O."/>
            <person name="Sargent D.J."/>
            <person name="Mead D."/>
            <person name="Buti M."/>
            <person name="Cavallini A."/>
            <person name="Hytonen T."/>
            <person name="Andres J."/>
            <person name="Pham M."/>
            <person name="Weisz D."/>
            <person name="Mascagni F."/>
            <person name="Usai G."/>
            <person name="Natali L."/>
            <person name="Bassil N."/>
            <person name="Fernandez G.E."/>
            <person name="Lomsadze A."/>
            <person name="Armour M."/>
            <person name="Olukolu B."/>
            <person name="Poorten T."/>
            <person name="Britton C."/>
            <person name="Davik J."/>
            <person name="Ashrafi H."/>
            <person name="Aiden E.L."/>
            <person name="Borodovsky M."/>
            <person name="Worthington M."/>
        </authorList>
    </citation>
    <scope>NUCLEOTIDE SEQUENCE [LARGE SCALE GENOMIC DNA]</scope>
    <source>
        <strain evidence="2">PI 553951</strain>
    </source>
</reference>
<feature type="region of interest" description="Disordered" evidence="1">
    <location>
        <begin position="1"/>
        <end position="31"/>
    </location>
</feature>
<name>A0AAW1XQG0_RUBAR</name>
<dbReference type="AlphaFoldDB" id="A0AAW1XQG0"/>
<keyword evidence="3" id="KW-1185">Reference proteome</keyword>
<comment type="caution">
    <text evidence="2">The sequence shown here is derived from an EMBL/GenBank/DDBJ whole genome shotgun (WGS) entry which is preliminary data.</text>
</comment>
<accession>A0AAW1XQG0</accession>
<evidence type="ECO:0000313" key="2">
    <source>
        <dbReference type="EMBL" id="KAK9939020.1"/>
    </source>
</evidence>
<feature type="compositionally biased region" description="Basic and acidic residues" evidence="1">
    <location>
        <begin position="1"/>
        <end position="13"/>
    </location>
</feature>
<proteinExistence type="predicted"/>
<evidence type="ECO:0000313" key="3">
    <source>
        <dbReference type="Proteomes" id="UP001457282"/>
    </source>
</evidence>